<comment type="caution">
    <text evidence="2">The sequence shown here is derived from an EMBL/GenBank/DDBJ whole genome shotgun (WGS) entry which is preliminary data.</text>
</comment>
<evidence type="ECO:0000313" key="2">
    <source>
        <dbReference type="EMBL" id="PWA34887.1"/>
    </source>
</evidence>
<accession>A0A2U1KDN9</accession>
<reference evidence="2 3" key="1">
    <citation type="journal article" date="2018" name="Mol. Plant">
        <title>The genome of Artemisia annua provides insight into the evolution of Asteraceae family and artemisinin biosynthesis.</title>
        <authorList>
            <person name="Shen Q."/>
            <person name="Zhang L."/>
            <person name="Liao Z."/>
            <person name="Wang S."/>
            <person name="Yan T."/>
            <person name="Shi P."/>
            <person name="Liu M."/>
            <person name="Fu X."/>
            <person name="Pan Q."/>
            <person name="Wang Y."/>
            <person name="Lv Z."/>
            <person name="Lu X."/>
            <person name="Zhang F."/>
            <person name="Jiang W."/>
            <person name="Ma Y."/>
            <person name="Chen M."/>
            <person name="Hao X."/>
            <person name="Li L."/>
            <person name="Tang Y."/>
            <person name="Lv G."/>
            <person name="Zhou Y."/>
            <person name="Sun X."/>
            <person name="Brodelius P.E."/>
            <person name="Rose J.K.C."/>
            <person name="Tang K."/>
        </authorList>
    </citation>
    <scope>NUCLEOTIDE SEQUENCE [LARGE SCALE GENOMIC DNA]</scope>
    <source>
        <strain evidence="3">cv. Huhao1</strain>
        <tissue evidence="2">Leaf</tissue>
    </source>
</reference>
<dbReference type="InterPro" id="IPR021099">
    <property type="entry name" value="PORR_domain"/>
</dbReference>
<evidence type="ECO:0000259" key="1">
    <source>
        <dbReference type="Pfam" id="PF11955"/>
    </source>
</evidence>
<dbReference type="PANTHER" id="PTHR31476">
    <property type="entry name" value="PROTEIN WHAT'S THIS FACTOR 1 HOMOLOG, CHLOROPLASTIC"/>
    <property type="match status" value="1"/>
</dbReference>
<gene>
    <name evidence="2" type="ORF">CTI12_AA614880</name>
</gene>
<sequence length="453" mass="53373">MKIQNGKMVITFYMQTRRFSLWSMKKDPDLEAALTRNRRWVVNNQIKNIILRCPDQVASVSFLQKKFKSLDLQGKALNWLKKYPCCFETYLEKDEYYCRLTKQMMFLVEEEENVKDMQEPVVVERLAKLLMMVANHRLNVSKLNEVGRSLGLPDDYLIRIIPKYLDMFRVINYSGRKSSMEIELIKWDQDLAVSAIEKIAQKKGSNLSFPSSLPSTWVKSWEKFREFDSFPYISPYTDPGRLVDGSWELEKRTISLLHEFLSLTLWKKASIMKLGHFRREFGLPDKLNVVLLKHPGIFYVTNKYQIYTVLLREGYKGSELVDKDPLVVVKDKFGELMQEGLHEYNRRHHMLNLEKRRKKGMIAMKEAKKDPIHELSDDEDSQEADLGGIFDPEERKRFYKIIDIYSAICRSPMQMISYLTVVASAIRQFRQCVEPRYGKSRSSSPSMRSKWSW</sequence>
<dbReference type="STRING" id="35608.A0A2U1KDN9"/>
<dbReference type="Pfam" id="PF11955">
    <property type="entry name" value="PORR"/>
    <property type="match status" value="1"/>
</dbReference>
<evidence type="ECO:0000313" key="3">
    <source>
        <dbReference type="Proteomes" id="UP000245207"/>
    </source>
</evidence>
<keyword evidence="3" id="KW-1185">Reference proteome</keyword>
<proteinExistence type="predicted"/>
<dbReference type="GO" id="GO:0003723">
    <property type="term" value="F:RNA binding"/>
    <property type="evidence" value="ECO:0007669"/>
    <property type="project" value="InterPro"/>
</dbReference>
<dbReference type="Proteomes" id="UP000245207">
    <property type="component" value="Unassembled WGS sequence"/>
</dbReference>
<dbReference type="InterPro" id="IPR045040">
    <property type="entry name" value="PORR_fam"/>
</dbReference>
<dbReference type="OrthoDB" id="1854109at2759"/>
<dbReference type="EMBL" id="PKPP01021238">
    <property type="protein sequence ID" value="PWA34887.1"/>
    <property type="molecule type" value="Genomic_DNA"/>
</dbReference>
<name>A0A2U1KDN9_ARTAN</name>
<protein>
    <submittedName>
        <fullName evidence="2">Plant organelle RNA recognition domain-containing protein</fullName>
    </submittedName>
</protein>
<organism evidence="2 3">
    <name type="scientific">Artemisia annua</name>
    <name type="common">Sweet wormwood</name>
    <dbReference type="NCBI Taxonomy" id="35608"/>
    <lineage>
        <taxon>Eukaryota</taxon>
        <taxon>Viridiplantae</taxon>
        <taxon>Streptophyta</taxon>
        <taxon>Embryophyta</taxon>
        <taxon>Tracheophyta</taxon>
        <taxon>Spermatophyta</taxon>
        <taxon>Magnoliopsida</taxon>
        <taxon>eudicotyledons</taxon>
        <taxon>Gunneridae</taxon>
        <taxon>Pentapetalae</taxon>
        <taxon>asterids</taxon>
        <taxon>campanulids</taxon>
        <taxon>Asterales</taxon>
        <taxon>Asteraceae</taxon>
        <taxon>Asteroideae</taxon>
        <taxon>Anthemideae</taxon>
        <taxon>Artemisiinae</taxon>
        <taxon>Artemisia</taxon>
    </lineage>
</organism>
<dbReference type="AlphaFoldDB" id="A0A2U1KDN9"/>
<feature type="domain" description="PORR" evidence="1">
    <location>
        <begin position="25"/>
        <end position="341"/>
    </location>
</feature>
<dbReference type="PANTHER" id="PTHR31476:SF5">
    <property type="entry name" value="UBIQUITIN CARBOXYL-TERMINAL HYDROLASE FAMILY PROTEIN"/>
    <property type="match status" value="1"/>
</dbReference>